<dbReference type="OMA" id="VHTYIGS"/>
<feature type="domain" description="SOCS box" evidence="3">
    <location>
        <begin position="526"/>
        <end position="565"/>
    </location>
</feature>
<gene>
    <name evidence="5" type="primary">LOC108676838</name>
</gene>
<dbReference type="PROSITE" id="PS50088">
    <property type="entry name" value="ANK_REPEAT"/>
    <property type="match status" value="5"/>
</dbReference>
<dbReference type="InterPro" id="IPR002110">
    <property type="entry name" value="Ankyrin_rpt"/>
</dbReference>
<feature type="repeat" description="ANK" evidence="1">
    <location>
        <begin position="225"/>
        <end position="257"/>
    </location>
</feature>
<feature type="repeat" description="ANK" evidence="1">
    <location>
        <begin position="360"/>
        <end position="392"/>
    </location>
</feature>
<dbReference type="PRINTS" id="PR01415">
    <property type="entry name" value="ANKYRIN"/>
</dbReference>
<dbReference type="AlphaFoldDB" id="A0A8B7P3F1"/>
<dbReference type="InterPro" id="IPR001496">
    <property type="entry name" value="SOCS_box"/>
</dbReference>
<organism evidence="4 5">
    <name type="scientific">Hyalella azteca</name>
    <name type="common">Amphipod</name>
    <dbReference type="NCBI Taxonomy" id="294128"/>
    <lineage>
        <taxon>Eukaryota</taxon>
        <taxon>Metazoa</taxon>
        <taxon>Ecdysozoa</taxon>
        <taxon>Arthropoda</taxon>
        <taxon>Crustacea</taxon>
        <taxon>Multicrustacea</taxon>
        <taxon>Malacostraca</taxon>
        <taxon>Eumalacostraca</taxon>
        <taxon>Peracarida</taxon>
        <taxon>Amphipoda</taxon>
        <taxon>Senticaudata</taxon>
        <taxon>Talitrida</taxon>
        <taxon>Talitroidea</taxon>
        <taxon>Hyalellidae</taxon>
        <taxon>Hyalella</taxon>
    </lineage>
</organism>
<evidence type="ECO:0000313" key="5">
    <source>
        <dbReference type="RefSeq" id="XP_018020480.1"/>
    </source>
</evidence>
<dbReference type="InterPro" id="IPR036770">
    <property type="entry name" value="Ankyrin_rpt-contain_sf"/>
</dbReference>
<keyword evidence="4" id="KW-1185">Reference proteome</keyword>
<feature type="repeat" description="ANK" evidence="1">
    <location>
        <begin position="326"/>
        <end position="358"/>
    </location>
</feature>
<dbReference type="RefSeq" id="XP_018020480.1">
    <property type="nucleotide sequence ID" value="XM_018164991.2"/>
</dbReference>
<feature type="compositionally biased region" description="Basic and acidic residues" evidence="2">
    <location>
        <begin position="1"/>
        <end position="10"/>
    </location>
</feature>
<name>A0A8B7P3F1_HYAAZ</name>
<dbReference type="GeneID" id="108676838"/>
<dbReference type="PANTHER" id="PTHR24118">
    <property type="entry name" value="POTE ANKYRIN DOMAIN"/>
    <property type="match status" value="1"/>
</dbReference>
<accession>A0A8B7P3F1</accession>
<keyword evidence="1" id="KW-0040">ANK repeat</keyword>
<evidence type="ECO:0000259" key="3">
    <source>
        <dbReference type="SMART" id="SM00969"/>
    </source>
</evidence>
<feature type="region of interest" description="Disordered" evidence="2">
    <location>
        <begin position="1"/>
        <end position="22"/>
    </location>
</feature>
<dbReference type="Proteomes" id="UP000694843">
    <property type="component" value="Unplaced"/>
</dbReference>
<protein>
    <submittedName>
        <fullName evidence="5">Ankyrin repeat and KH domain-containing protein mask</fullName>
    </submittedName>
</protein>
<dbReference type="CDD" id="cd03716">
    <property type="entry name" value="SOCS_ASB_like"/>
    <property type="match status" value="1"/>
</dbReference>
<dbReference type="SMART" id="SM00969">
    <property type="entry name" value="SOCS_box"/>
    <property type="match status" value="1"/>
</dbReference>
<dbReference type="PROSITE" id="PS50297">
    <property type="entry name" value="ANK_REP_REGION"/>
    <property type="match status" value="4"/>
</dbReference>
<sequence>MDVPRGRIESAEDDQFQNFTRPRILRERHDTLESQASSVDFSDELTESDYLSDNGSYGSSPSELDNDLRRTMSDQIAASLRRYNIRHSHSADLLPLDEEADDSQEPVPPVLQRSTTFERVLSDAIVHQSPLDELKVILEAGAKLIDPSARKPNPLHYTVWQRYPEAAELLLQQGYDVDALDDYSYSALHLAARHGYTEMMRLLIAHGAKVNFNDSQSDDKFPIDAVEEPLRLAIKYGHKEAAKLLLDHGANTNTRYFFGSEINLVSPLMPEMLELLLLHGANVNEQDRNGLTPIMKACRLKQGMESLLLLLSYGGDVNIRADARHDSRTALHYAVLSGSVDIIHVLLDSGAQIIYEPEYNKPTPLHLAVRRGDIKVINILLDHGADINSSTSLVGSVLHMACSEKVHNRLEVMELLLDRGADPNIVVPGLDGSPILPPLGDYLAASDEHDPSVINLLLKYGAEVILKSSQTSPLGLLGCLSSLREHPLMLEELLEGAQQFDLHLIRHTSLLDTEQRRLCLEVAGSPLPLRHISRIAIRHDSATSRPESVLKMALPSVISKYLLYEIS</sequence>
<dbReference type="SMART" id="SM00248">
    <property type="entry name" value="ANK"/>
    <property type="match status" value="7"/>
</dbReference>
<evidence type="ECO:0000313" key="4">
    <source>
        <dbReference type="Proteomes" id="UP000694843"/>
    </source>
</evidence>
<dbReference type="Gene3D" id="1.25.40.20">
    <property type="entry name" value="Ankyrin repeat-containing domain"/>
    <property type="match status" value="2"/>
</dbReference>
<dbReference type="KEGG" id="hazt:108676838"/>
<feature type="repeat" description="ANK" evidence="1">
    <location>
        <begin position="183"/>
        <end position="215"/>
    </location>
</feature>
<proteinExistence type="predicted"/>
<dbReference type="Pfam" id="PF12796">
    <property type="entry name" value="Ank_2"/>
    <property type="match status" value="3"/>
</dbReference>
<reference evidence="5" key="1">
    <citation type="submission" date="2025-08" db="UniProtKB">
        <authorList>
            <consortium name="RefSeq"/>
        </authorList>
    </citation>
    <scope>IDENTIFICATION</scope>
    <source>
        <tissue evidence="5">Whole organism</tissue>
    </source>
</reference>
<dbReference type="SUPFAM" id="SSF48403">
    <property type="entry name" value="Ankyrin repeat"/>
    <property type="match status" value="1"/>
</dbReference>
<evidence type="ECO:0000256" key="1">
    <source>
        <dbReference type="PROSITE-ProRule" id="PRU00023"/>
    </source>
</evidence>
<dbReference type="OrthoDB" id="366390at2759"/>
<dbReference type="PANTHER" id="PTHR24118:SF100">
    <property type="entry name" value="FYVE-TYPE DOMAIN-CONTAINING PROTEIN"/>
    <property type="match status" value="1"/>
</dbReference>
<evidence type="ECO:0000256" key="2">
    <source>
        <dbReference type="SAM" id="MobiDB-lite"/>
    </source>
</evidence>
<feature type="repeat" description="ANK" evidence="1">
    <location>
        <begin position="150"/>
        <end position="182"/>
    </location>
</feature>